<evidence type="ECO:0000313" key="2">
    <source>
        <dbReference type="EMBL" id="KAK8958272.1"/>
    </source>
</evidence>
<feature type="region of interest" description="Disordered" evidence="1">
    <location>
        <begin position="64"/>
        <end position="83"/>
    </location>
</feature>
<reference evidence="2 3" key="1">
    <citation type="journal article" date="2022" name="Nat. Plants">
        <title>Genomes of leafy and leafless Platanthera orchids illuminate the evolution of mycoheterotrophy.</title>
        <authorList>
            <person name="Li M.H."/>
            <person name="Liu K.W."/>
            <person name="Li Z."/>
            <person name="Lu H.C."/>
            <person name="Ye Q.L."/>
            <person name="Zhang D."/>
            <person name="Wang J.Y."/>
            <person name="Li Y.F."/>
            <person name="Zhong Z.M."/>
            <person name="Liu X."/>
            <person name="Yu X."/>
            <person name="Liu D.K."/>
            <person name="Tu X.D."/>
            <person name="Liu B."/>
            <person name="Hao Y."/>
            <person name="Liao X.Y."/>
            <person name="Jiang Y.T."/>
            <person name="Sun W.H."/>
            <person name="Chen J."/>
            <person name="Chen Y.Q."/>
            <person name="Ai Y."/>
            <person name="Zhai J.W."/>
            <person name="Wu S.S."/>
            <person name="Zhou Z."/>
            <person name="Hsiao Y.Y."/>
            <person name="Wu W.L."/>
            <person name="Chen Y.Y."/>
            <person name="Lin Y.F."/>
            <person name="Hsu J.L."/>
            <person name="Li C.Y."/>
            <person name="Wang Z.W."/>
            <person name="Zhao X."/>
            <person name="Zhong W.Y."/>
            <person name="Ma X.K."/>
            <person name="Ma L."/>
            <person name="Huang J."/>
            <person name="Chen G.Z."/>
            <person name="Huang M.Z."/>
            <person name="Huang L."/>
            <person name="Peng D.H."/>
            <person name="Luo Y.B."/>
            <person name="Zou S.Q."/>
            <person name="Chen S.P."/>
            <person name="Lan S."/>
            <person name="Tsai W.C."/>
            <person name="Van de Peer Y."/>
            <person name="Liu Z.J."/>
        </authorList>
    </citation>
    <scope>NUCLEOTIDE SEQUENCE [LARGE SCALE GENOMIC DNA]</scope>
    <source>
        <strain evidence="2">Lor288</strain>
    </source>
</reference>
<evidence type="ECO:0000313" key="3">
    <source>
        <dbReference type="Proteomes" id="UP001412067"/>
    </source>
</evidence>
<sequence length="138" mass="15232">MICGVDRATGANAATATEQMNEIHIEDSVDENDMEGVEPKSKKRKEKTSAVDIIDDVVSAITRNMEHDSSVTSQPPPPPPPISRADRIYAAIAAIADLNETEVIQAIDMLSDDDKKADVFMALSMSIRRTWLRLHLRD</sequence>
<gene>
    <name evidence="2" type="ORF">KSP40_PGU017378</name>
</gene>
<comment type="caution">
    <text evidence="2">The sequence shown here is derived from an EMBL/GenBank/DDBJ whole genome shotgun (WGS) entry which is preliminary data.</text>
</comment>
<dbReference type="Proteomes" id="UP001412067">
    <property type="component" value="Unassembled WGS sequence"/>
</dbReference>
<organism evidence="2 3">
    <name type="scientific">Platanthera guangdongensis</name>
    <dbReference type="NCBI Taxonomy" id="2320717"/>
    <lineage>
        <taxon>Eukaryota</taxon>
        <taxon>Viridiplantae</taxon>
        <taxon>Streptophyta</taxon>
        <taxon>Embryophyta</taxon>
        <taxon>Tracheophyta</taxon>
        <taxon>Spermatophyta</taxon>
        <taxon>Magnoliopsida</taxon>
        <taxon>Liliopsida</taxon>
        <taxon>Asparagales</taxon>
        <taxon>Orchidaceae</taxon>
        <taxon>Orchidoideae</taxon>
        <taxon>Orchideae</taxon>
        <taxon>Orchidinae</taxon>
        <taxon>Platanthera</taxon>
    </lineage>
</organism>
<name>A0ABR2M2G5_9ASPA</name>
<proteinExistence type="predicted"/>
<dbReference type="EMBL" id="JBBWWR010000012">
    <property type="protein sequence ID" value="KAK8958272.1"/>
    <property type="molecule type" value="Genomic_DNA"/>
</dbReference>
<evidence type="ECO:0000256" key="1">
    <source>
        <dbReference type="SAM" id="MobiDB-lite"/>
    </source>
</evidence>
<keyword evidence="3" id="KW-1185">Reference proteome</keyword>
<feature type="region of interest" description="Disordered" evidence="1">
    <location>
        <begin position="15"/>
        <end position="49"/>
    </location>
</feature>
<accession>A0ABR2M2G5</accession>
<protein>
    <submittedName>
        <fullName evidence="2">Uncharacterized protein</fullName>
    </submittedName>
</protein>